<reference evidence="4 5" key="1">
    <citation type="submission" date="2018-09" db="EMBL/GenBank/DDBJ databases">
        <title>Genome sequencing of strain 6GH32-13.</title>
        <authorList>
            <person name="Weon H.-Y."/>
            <person name="Heo J."/>
            <person name="Kwon S.-W."/>
        </authorList>
    </citation>
    <scope>NUCLEOTIDE SEQUENCE [LARGE SCALE GENOMIC DNA]</scope>
    <source>
        <strain evidence="4 5">5GH32-13</strain>
    </source>
</reference>
<evidence type="ECO:0000259" key="3">
    <source>
        <dbReference type="Pfam" id="PF07992"/>
    </source>
</evidence>
<dbReference type="EMBL" id="CP032157">
    <property type="protein sequence ID" value="AXY76319.1"/>
    <property type="molecule type" value="Genomic_DNA"/>
</dbReference>
<keyword evidence="1" id="KW-0285">Flavoprotein</keyword>
<dbReference type="Gene3D" id="3.50.50.60">
    <property type="entry name" value="FAD/NAD(P)-binding domain"/>
    <property type="match status" value="2"/>
</dbReference>
<dbReference type="PRINTS" id="PR00469">
    <property type="entry name" value="PNDRDTASEII"/>
</dbReference>
<evidence type="ECO:0000313" key="4">
    <source>
        <dbReference type="EMBL" id="AXY76319.1"/>
    </source>
</evidence>
<organism evidence="4 5">
    <name type="scientific">Paraflavitalea soli</name>
    <dbReference type="NCBI Taxonomy" id="2315862"/>
    <lineage>
        <taxon>Bacteria</taxon>
        <taxon>Pseudomonadati</taxon>
        <taxon>Bacteroidota</taxon>
        <taxon>Chitinophagia</taxon>
        <taxon>Chitinophagales</taxon>
        <taxon>Chitinophagaceae</taxon>
        <taxon>Paraflavitalea</taxon>
    </lineage>
</organism>
<dbReference type="InterPro" id="IPR036188">
    <property type="entry name" value="FAD/NAD-bd_sf"/>
</dbReference>
<sequence>METTSTIPKGLFDVIIVGGSYAGLAAAMTLGRSLRRVLIVDSGLPCNRQTPHSHNFITQDGEKPGAIAQLALKQVLAYPTVQFIQGKVTEAQRNGDHFTIKAASGEQYTASKLLFATGIADIMPNLPGFAACWGISVLHCPYCHGYEVKGNKLAVLANGEMAFEYVRLLHQWSQNLVLLTNGSSTLGAALTDKLQQHNIPIIETPLQELVHNDGYITAIRLADGSVLEVDAMFHKPAFRQHCDIPEALGCTRTEQGFLQADEFGKTNVPGVYVAGDNSSMMRSVAAAAAAGNKAGAWINKELVEERF</sequence>
<dbReference type="OrthoDB" id="9806179at2"/>
<keyword evidence="5" id="KW-1185">Reference proteome</keyword>
<keyword evidence="2" id="KW-0560">Oxidoreductase</keyword>
<dbReference type="Proteomes" id="UP000263900">
    <property type="component" value="Chromosome"/>
</dbReference>
<dbReference type="GO" id="GO:0016491">
    <property type="term" value="F:oxidoreductase activity"/>
    <property type="evidence" value="ECO:0007669"/>
    <property type="project" value="UniProtKB-KW"/>
</dbReference>
<evidence type="ECO:0000256" key="1">
    <source>
        <dbReference type="ARBA" id="ARBA00022630"/>
    </source>
</evidence>
<dbReference type="InterPro" id="IPR023753">
    <property type="entry name" value="FAD/NAD-binding_dom"/>
</dbReference>
<protein>
    <submittedName>
        <fullName evidence="4">NAD(P)/FAD-dependent oxidoreductase</fullName>
    </submittedName>
</protein>
<dbReference type="PRINTS" id="PR00368">
    <property type="entry name" value="FADPNR"/>
</dbReference>
<name>A0A3B7MST7_9BACT</name>
<feature type="domain" description="FAD/NAD(P)-binding" evidence="3">
    <location>
        <begin position="12"/>
        <end position="290"/>
    </location>
</feature>
<evidence type="ECO:0000313" key="5">
    <source>
        <dbReference type="Proteomes" id="UP000263900"/>
    </source>
</evidence>
<accession>A0A3B7MST7</accession>
<dbReference type="PANTHER" id="PTHR48105">
    <property type="entry name" value="THIOREDOXIN REDUCTASE 1-RELATED-RELATED"/>
    <property type="match status" value="1"/>
</dbReference>
<dbReference type="InterPro" id="IPR050097">
    <property type="entry name" value="Ferredoxin-NADP_redctase_2"/>
</dbReference>
<dbReference type="RefSeq" id="WP_119052196.1">
    <property type="nucleotide sequence ID" value="NZ_CP032157.1"/>
</dbReference>
<evidence type="ECO:0000256" key="2">
    <source>
        <dbReference type="ARBA" id="ARBA00023002"/>
    </source>
</evidence>
<dbReference type="SUPFAM" id="SSF51905">
    <property type="entry name" value="FAD/NAD(P)-binding domain"/>
    <property type="match status" value="1"/>
</dbReference>
<gene>
    <name evidence="4" type="ORF">D3H65_20995</name>
</gene>
<dbReference type="KEGG" id="pseg:D3H65_20995"/>
<dbReference type="Pfam" id="PF07992">
    <property type="entry name" value="Pyr_redox_2"/>
    <property type="match status" value="1"/>
</dbReference>
<proteinExistence type="predicted"/>
<dbReference type="AlphaFoldDB" id="A0A3B7MST7"/>